<evidence type="ECO:0000313" key="3">
    <source>
        <dbReference type="EMBL" id="KAK0315290.1"/>
    </source>
</evidence>
<sequence>MAELHTYCLSSIDQSLIRCYVRYCLCFPCNATEVDTAIASLHNAVERLITHLPILAGTIRPVPEPDPGPIPAQKGRLHAQVSLQNASNFRATVRYLDQNNFRQTYSHLAQSRMPPAHLTNAALTPLPDAPDNDAESAPILAAQANVIEGGLLVGLAQIIQLLSSSNTATRTLSDDTLRTDAKTQSTLRARLSGLWGANKANPTEHNSGAATLRQEPSQLTGCERGVCHILAFDLATLEQTKATLNPIHIFAFDCVAAILWKAITRAAWPRGSPENEPGRSVRLTIPVGIRSRLPSSSLPREYFGNAVLHAETSSRIAELRTPCDLAALGHTARQVRVAVQRITEGVLEAKIAAINSLEDVSEAAVSNRRFDANLVITSWADLPSTEEGAGLGLGLGAPAWGRKIGRAHEGFGCIFLPLGREEGVWEVQVTLTEEVMERLLADEGLMRFVSWVA</sequence>
<dbReference type="Proteomes" id="UP001168146">
    <property type="component" value="Unassembled WGS sequence"/>
</dbReference>
<feature type="domain" description="Trichothecene 3-O-acetyltransferase-like N-terminal" evidence="2">
    <location>
        <begin position="20"/>
        <end position="155"/>
    </location>
</feature>
<organism evidence="3 4">
    <name type="scientific">Friedmanniomyces endolithicus</name>
    <dbReference type="NCBI Taxonomy" id="329885"/>
    <lineage>
        <taxon>Eukaryota</taxon>
        <taxon>Fungi</taxon>
        <taxon>Dikarya</taxon>
        <taxon>Ascomycota</taxon>
        <taxon>Pezizomycotina</taxon>
        <taxon>Dothideomycetes</taxon>
        <taxon>Dothideomycetidae</taxon>
        <taxon>Mycosphaerellales</taxon>
        <taxon>Teratosphaeriaceae</taxon>
        <taxon>Friedmanniomyces</taxon>
    </lineage>
</organism>
<evidence type="ECO:0000256" key="1">
    <source>
        <dbReference type="ARBA" id="ARBA00022679"/>
    </source>
</evidence>
<dbReference type="PANTHER" id="PTHR31896:SF64">
    <property type="entry name" value="TRICHOTHECENE 3-O-ACETYLTRANSFERASE"/>
    <property type="match status" value="1"/>
</dbReference>
<dbReference type="EMBL" id="JASUXU010000051">
    <property type="protein sequence ID" value="KAK0315290.1"/>
    <property type="molecule type" value="Genomic_DNA"/>
</dbReference>
<accession>A0AAN6J537</accession>
<gene>
    <name evidence="3" type="ORF">LTR82_012617</name>
</gene>
<proteinExistence type="predicted"/>
<dbReference type="Pfam" id="PF22664">
    <property type="entry name" value="TRI-like_N"/>
    <property type="match status" value="1"/>
</dbReference>
<dbReference type="InterPro" id="IPR023213">
    <property type="entry name" value="CAT-like_dom_sf"/>
</dbReference>
<comment type="caution">
    <text evidence="3">The sequence shown here is derived from an EMBL/GenBank/DDBJ whole genome shotgun (WGS) entry which is preliminary data.</text>
</comment>
<dbReference type="AlphaFoldDB" id="A0AAN6J537"/>
<dbReference type="Pfam" id="PF02458">
    <property type="entry name" value="Transferase"/>
    <property type="match status" value="1"/>
</dbReference>
<keyword evidence="1" id="KW-0808">Transferase</keyword>
<name>A0AAN6J537_9PEZI</name>
<dbReference type="InterPro" id="IPR054710">
    <property type="entry name" value="Tri101-like_N"/>
</dbReference>
<dbReference type="PANTHER" id="PTHR31896">
    <property type="entry name" value="FAMILY REGULATORY PROTEIN, PUTATIVE (AFU_ORTHOLOGUE AFUA_3G14730)-RELATED"/>
    <property type="match status" value="1"/>
</dbReference>
<reference evidence="3" key="1">
    <citation type="submission" date="2021-12" db="EMBL/GenBank/DDBJ databases">
        <title>Black yeast isolated from Biological Soil Crust.</title>
        <authorList>
            <person name="Kurbessoian T."/>
        </authorList>
    </citation>
    <scope>NUCLEOTIDE SEQUENCE</scope>
    <source>
        <strain evidence="3">CCFEE 5208</strain>
    </source>
</reference>
<dbReference type="InterPro" id="IPR051283">
    <property type="entry name" value="Sec_Metabolite_Acyltrans"/>
</dbReference>
<dbReference type="Gene3D" id="3.30.559.10">
    <property type="entry name" value="Chloramphenicol acetyltransferase-like domain"/>
    <property type="match status" value="2"/>
</dbReference>
<evidence type="ECO:0000313" key="4">
    <source>
        <dbReference type="Proteomes" id="UP001168146"/>
    </source>
</evidence>
<dbReference type="GO" id="GO:0016740">
    <property type="term" value="F:transferase activity"/>
    <property type="evidence" value="ECO:0007669"/>
    <property type="project" value="UniProtKB-KW"/>
</dbReference>
<evidence type="ECO:0000259" key="2">
    <source>
        <dbReference type="Pfam" id="PF22664"/>
    </source>
</evidence>
<protein>
    <recommendedName>
        <fullName evidence="2">Trichothecene 3-O-acetyltransferase-like N-terminal domain-containing protein</fullName>
    </recommendedName>
</protein>